<keyword evidence="2" id="KW-1133">Transmembrane helix</keyword>
<dbReference type="OrthoDB" id="9791851at2"/>
<keyword evidence="4" id="KW-1185">Reference proteome</keyword>
<keyword evidence="2" id="KW-0472">Membrane</keyword>
<feature type="compositionally biased region" description="Basic and acidic residues" evidence="1">
    <location>
        <begin position="1"/>
        <end position="10"/>
    </location>
</feature>
<feature type="region of interest" description="Disordered" evidence="1">
    <location>
        <begin position="1"/>
        <end position="24"/>
    </location>
</feature>
<keyword evidence="2" id="KW-0812">Transmembrane</keyword>
<dbReference type="Pfam" id="PF06123">
    <property type="entry name" value="CreD"/>
    <property type="match status" value="1"/>
</dbReference>
<dbReference type="PANTHER" id="PTHR30092:SF0">
    <property type="entry name" value="INNER MEMBRANE PROTEIN CRED"/>
    <property type="match status" value="1"/>
</dbReference>
<dbReference type="PANTHER" id="PTHR30092">
    <property type="entry name" value="INNER MEMBRANE PROTEIN CRED"/>
    <property type="match status" value="1"/>
</dbReference>
<dbReference type="STRING" id="198092.SAMN02745194_02081"/>
<proteinExistence type="predicted"/>
<accession>A0A1M6HPK8</accession>
<dbReference type="NCBIfam" id="NF008712">
    <property type="entry name" value="PRK11715.1-1"/>
    <property type="match status" value="1"/>
</dbReference>
<organism evidence="3 4">
    <name type="scientific">Muricoccus roseus</name>
    <dbReference type="NCBI Taxonomy" id="198092"/>
    <lineage>
        <taxon>Bacteria</taxon>
        <taxon>Pseudomonadati</taxon>
        <taxon>Pseudomonadota</taxon>
        <taxon>Alphaproteobacteria</taxon>
        <taxon>Acetobacterales</taxon>
        <taxon>Roseomonadaceae</taxon>
        <taxon>Muricoccus</taxon>
    </lineage>
</organism>
<feature type="transmembrane region" description="Helical" evidence="2">
    <location>
        <begin position="330"/>
        <end position="351"/>
    </location>
</feature>
<sequence length="462" mass="48842">MAALPDKAKPMSDIPHSPLSSPKPMPARPFLRLGRAGKLALVGGLLLLLLVPHLMIEAVIEERESYQEQVRDGIARSWGPAQSVLGPVLVVPTRSPAPRAPHETGPLRWERGAVAVLPTQMKAEAALSPERRRRGLFEAVIYEAEVALSASIVVPAVTADPGAELLWREAFLATGATDLRSAAAAARLSVEGRELVARDASENGCIGTELIRWDLGLDGPPEPGLSLSVAGALSLRGTGRFGLLPLARRAELSVVAPWVTPSFSGAGLPVRAEVRDAGFSAEWREGAGQLLVRNLGPGWCGTLMAGETQVGVDLLEAVPTYRMVTRASKYAVVFFVLAFLTYVLFELVAGVRIHIVQYGLLGLSLVLFPLLLLLAFGGPLGFAAAYAISTAAVVVQASVYTGAVTRRAGLTGLFACVLAGLFGFLYVVLSLEAYALLAGATALFLALSVVMAVTRRVDWASE</sequence>
<dbReference type="AlphaFoldDB" id="A0A1M6HPK8"/>
<feature type="transmembrane region" description="Helical" evidence="2">
    <location>
        <begin position="410"/>
        <end position="428"/>
    </location>
</feature>
<dbReference type="InterPro" id="IPR010364">
    <property type="entry name" value="Uncharacterised_IM_CreD"/>
</dbReference>
<dbReference type="Proteomes" id="UP000184387">
    <property type="component" value="Unassembled WGS sequence"/>
</dbReference>
<name>A0A1M6HPK8_9PROT</name>
<evidence type="ECO:0000313" key="4">
    <source>
        <dbReference type="Proteomes" id="UP000184387"/>
    </source>
</evidence>
<gene>
    <name evidence="3" type="ORF">SAMN02745194_02081</name>
</gene>
<evidence type="ECO:0000256" key="2">
    <source>
        <dbReference type="SAM" id="Phobius"/>
    </source>
</evidence>
<protein>
    <submittedName>
        <fullName evidence="3">Inner membrane protein</fullName>
    </submittedName>
</protein>
<feature type="transmembrane region" description="Helical" evidence="2">
    <location>
        <begin position="383"/>
        <end position="403"/>
    </location>
</feature>
<reference evidence="3 4" key="1">
    <citation type="submission" date="2016-11" db="EMBL/GenBank/DDBJ databases">
        <authorList>
            <person name="Jaros S."/>
            <person name="Januszkiewicz K."/>
            <person name="Wedrychowicz H."/>
        </authorList>
    </citation>
    <scope>NUCLEOTIDE SEQUENCE [LARGE SCALE GENOMIC DNA]</scope>
    <source>
        <strain evidence="3 4">DSM 14916</strain>
    </source>
</reference>
<dbReference type="EMBL" id="FQZF01000010">
    <property type="protein sequence ID" value="SHJ24108.1"/>
    <property type="molecule type" value="Genomic_DNA"/>
</dbReference>
<evidence type="ECO:0000256" key="1">
    <source>
        <dbReference type="SAM" id="MobiDB-lite"/>
    </source>
</evidence>
<evidence type="ECO:0000313" key="3">
    <source>
        <dbReference type="EMBL" id="SHJ24108.1"/>
    </source>
</evidence>
<dbReference type="PIRSF" id="PIRSF004548">
    <property type="entry name" value="CreD"/>
    <property type="match status" value="1"/>
</dbReference>
<feature type="transmembrane region" description="Helical" evidence="2">
    <location>
        <begin position="434"/>
        <end position="453"/>
    </location>
</feature>
<dbReference type="GO" id="GO:0005886">
    <property type="term" value="C:plasma membrane"/>
    <property type="evidence" value="ECO:0007669"/>
    <property type="project" value="TreeGrafter"/>
</dbReference>